<dbReference type="Gene3D" id="1.10.530.10">
    <property type="match status" value="1"/>
</dbReference>
<evidence type="ECO:0000313" key="2">
    <source>
        <dbReference type="EMBL" id="MFD2921325.1"/>
    </source>
</evidence>
<protein>
    <submittedName>
        <fullName evidence="2">Glucosaminidase domain-containing protein</fullName>
    </submittedName>
</protein>
<dbReference type="EMBL" id="JBHUOZ010000003">
    <property type="protein sequence ID" value="MFD2921325.1"/>
    <property type="molecule type" value="Genomic_DNA"/>
</dbReference>
<gene>
    <name evidence="2" type="ORF">ACFS6H_16480</name>
</gene>
<sequence>MEDYKIYSQASANGMPDNICSFLCAQARHETGNYKHRFYTIGKNAFGYSYVKGAKWQLDKGGSNADNGVPIAQYASVENSVNEICDWIRRRQKEGKFTSNLANLTLQQYCKLLKDNGYYQAPLSEYTNATLAHFNKLPADLKKKHPVTSLICPHCGKLVK</sequence>
<dbReference type="RefSeq" id="WP_386101404.1">
    <property type="nucleotide sequence ID" value="NZ_JBHUOZ010000003.1"/>
</dbReference>
<organism evidence="2 3">
    <name type="scientific">Terrimonas rubra</name>
    <dbReference type="NCBI Taxonomy" id="1035890"/>
    <lineage>
        <taxon>Bacteria</taxon>
        <taxon>Pseudomonadati</taxon>
        <taxon>Bacteroidota</taxon>
        <taxon>Chitinophagia</taxon>
        <taxon>Chitinophagales</taxon>
        <taxon>Chitinophagaceae</taxon>
        <taxon>Terrimonas</taxon>
    </lineage>
</organism>
<evidence type="ECO:0000313" key="3">
    <source>
        <dbReference type="Proteomes" id="UP001597511"/>
    </source>
</evidence>
<evidence type="ECO:0000259" key="1">
    <source>
        <dbReference type="Pfam" id="PF01832"/>
    </source>
</evidence>
<dbReference type="Proteomes" id="UP001597511">
    <property type="component" value="Unassembled WGS sequence"/>
</dbReference>
<accession>A0ABW6A9Z8</accession>
<proteinExistence type="predicted"/>
<keyword evidence="3" id="KW-1185">Reference proteome</keyword>
<feature type="domain" description="Mannosyl-glycoprotein endo-beta-N-acetylglucosamidase-like" evidence="1">
    <location>
        <begin position="21"/>
        <end position="130"/>
    </location>
</feature>
<comment type="caution">
    <text evidence="2">The sequence shown here is derived from an EMBL/GenBank/DDBJ whole genome shotgun (WGS) entry which is preliminary data.</text>
</comment>
<dbReference type="InterPro" id="IPR002901">
    <property type="entry name" value="MGlyc_endo_b_GlcNAc-like_dom"/>
</dbReference>
<name>A0ABW6A9Z8_9BACT</name>
<reference evidence="3" key="1">
    <citation type="journal article" date="2019" name="Int. J. Syst. Evol. Microbiol.">
        <title>The Global Catalogue of Microorganisms (GCM) 10K type strain sequencing project: providing services to taxonomists for standard genome sequencing and annotation.</title>
        <authorList>
            <consortium name="The Broad Institute Genomics Platform"/>
            <consortium name="The Broad Institute Genome Sequencing Center for Infectious Disease"/>
            <person name="Wu L."/>
            <person name="Ma J."/>
        </authorList>
    </citation>
    <scope>NUCLEOTIDE SEQUENCE [LARGE SCALE GENOMIC DNA]</scope>
    <source>
        <strain evidence="3">KCTC 23299</strain>
    </source>
</reference>
<dbReference type="Pfam" id="PF01832">
    <property type="entry name" value="Glucosaminidase"/>
    <property type="match status" value="1"/>
</dbReference>